<feature type="transmembrane region" description="Helical" evidence="1">
    <location>
        <begin position="143"/>
        <end position="165"/>
    </location>
</feature>
<keyword evidence="1" id="KW-0472">Membrane</keyword>
<accession>A0A2N9HND1</accession>
<keyword evidence="1" id="KW-0812">Transmembrane</keyword>
<proteinExistence type="predicted"/>
<dbReference type="AlphaFoldDB" id="A0A2N9HND1"/>
<name>A0A2N9HND1_FAGSY</name>
<evidence type="ECO:0000313" key="2">
    <source>
        <dbReference type="EMBL" id="SPD15676.1"/>
    </source>
</evidence>
<keyword evidence="1" id="KW-1133">Transmembrane helix</keyword>
<gene>
    <name evidence="2" type="ORF">FSB_LOCUS43558</name>
</gene>
<dbReference type="EMBL" id="OIVN01004135">
    <property type="protein sequence ID" value="SPD15676.1"/>
    <property type="molecule type" value="Genomic_DNA"/>
</dbReference>
<sequence length="184" mass="18519">MLIISPHVHEVLRGRRYDSGSDGGGLHGLQHGLDPLGRFPPGGEPNLAAIAVHGPERDGAERAGAELGRLVAFEGNADESGAHFLDKLGGHDGELEEENGFGGEAIVLDAEPDVASAWAEDGSNHHGLGCARLGKTDGADRGVVAGGGGGLGVLVLVLGFLVSAFGEIVSKRGAKAFLGGCCGG</sequence>
<evidence type="ECO:0000256" key="1">
    <source>
        <dbReference type="SAM" id="Phobius"/>
    </source>
</evidence>
<organism evidence="2">
    <name type="scientific">Fagus sylvatica</name>
    <name type="common">Beechnut</name>
    <dbReference type="NCBI Taxonomy" id="28930"/>
    <lineage>
        <taxon>Eukaryota</taxon>
        <taxon>Viridiplantae</taxon>
        <taxon>Streptophyta</taxon>
        <taxon>Embryophyta</taxon>
        <taxon>Tracheophyta</taxon>
        <taxon>Spermatophyta</taxon>
        <taxon>Magnoliopsida</taxon>
        <taxon>eudicotyledons</taxon>
        <taxon>Gunneridae</taxon>
        <taxon>Pentapetalae</taxon>
        <taxon>rosids</taxon>
        <taxon>fabids</taxon>
        <taxon>Fagales</taxon>
        <taxon>Fagaceae</taxon>
        <taxon>Fagus</taxon>
    </lineage>
</organism>
<protein>
    <submittedName>
        <fullName evidence="2">Uncharacterized protein</fullName>
    </submittedName>
</protein>
<reference evidence="2" key="1">
    <citation type="submission" date="2018-02" db="EMBL/GenBank/DDBJ databases">
        <authorList>
            <person name="Cohen D.B."/>
            <person name="Kent A.D."/>
        </authorList>
    </citation>
    <scope>NUCLEOTIDE SEQUENCE</scope>
</reference>